<dbReference type="PRINTS" id="PR00344">
    <property type="entry name" value="BCTRLSENSOR"/>
</dbReference>
<dbReference type="Pfam" id="PF02518">
    <property type="entry name" value="HATPase_c"/>
    <property type="match status" value="1"/>
</dbReference>
<evidence type="ECO:0000313" key="11">
    <source>
        <dbReference type="Proteomes" id="UP000595895"/>
    </source>
</evidence>
<feature type="domain" description="Histidine kinase" evidence="9">
    <location>
        <begin position="102"/>
        <end position="318"/>
    </location>
</feature>
<comment type="catalytic activity">
    <reaction evidence="1">
        <text>ATP + protein L-histidine = ADP + protein N-phospho-L-histidine.</text>
        <dbReference type="EC" id="2.7.13.3"/>
    </reaction>
</comment>
<dbReference type="InterPro" id="IPR005467">
    <property type="entry name" value="His_kinase_dom"/>
</dbReference>
<reference evidence="10 11" key="1">
    <citation type="submission" date="2020-12" db="EMBL/GenBank/DDBJ databases">
        <authorList>
            <person name="Zhou J."/>
        </authorList>
    </citation>
    <scope>NUCLEOTIDE SEQUENCE [LARGE SCALE GENOMIC DNA]</scope>
    <source>
        <strain evidence="10 11">CCUG 61299</strain>
    </source>
</reference>
<dbReference type="Gene3D" id="1.10.287.130">
    <property type="match status" value="1"/>
</dbReference>
<keyword evidence="8" id="KW-0812">Transmembrane</keyword>
<dbReference type="PANTHER" id="PTHR43711">
    <property type="entry name" value="TWO-COMPONENT HISTIDINE KINASE"/>
    <property type="match status" value="1"/>
</dbReference>
<name>A0A7T7S0W8_9ACTO</name>
<evidence type="ECO:0000256" key="8">
    <source>
        <dbReference type="SAM" id="Phobius"/>
    </source>
</evidence>
<evidence type="ECO:0000256" key="5">
    <source>
        <dbReference type="ARBA" id="ARBA00022679"/>
    </source>
</evidence>
<dbReference type="PANTHER" id="PTHR43711:SF1">
    <property type="entry name" value="HISTIDINE KINASE 1"/>
    <property type="match status" value="1"/>
</dbReference>
<keyword evidence="5" id="KW-0808">Transferase</keyword>
<dbReference type="GO" id="GO:0005886">
    <property type="term" value="C:plasma membrane"/>
    <property type="evidence" value="ECO:0007669"/>
    <property type="project" value="UniProtKB-SubCell"/>
</dbReference>
<sequence>MSAPAPPRGQRLPAPSRHAVLSGAGTLVLVGLAALALYQGASGLELTLRSSLWQVVLVAGGLAWSAGAGLYALHLRALRSQARLREELHQQARDHHRQFLRRLDHELKNPLTAVRAAAADAASNAPGAIATNLEVIESQSRRMSRLLTDLRKLADLETAPLSVEDVDLAETVTDAVEAVTQEAQAHGGRAHVRLDLPQVPWPLPHVRGDGDLLYSAIYNLVSNAVKYTPPGGVVEVRGREDQGLVTIEVADTGIGVPPAEIETVFRELGRASNACGLPGSGLGLALARTIAERHCGLLGMSSRETVGTRVWLTLPVSGPRTSADDVA</sequence>
<comment type="subcellular location">
    <subcellularLocation>
        <location evidence="2">Cell membrane</location>
    </subcellularLocation>
</comment>
<dbReference type="SUPFAM" id="SSF47384">
    <property type="entry name" value="Homodimeric domain of signal transducing histidine kinase"/>
    <property type="match status" value="1"/>
</dbReference>
<evidence type="ECO:0000256" key="6">
    <source>
        <dbReference type="ARBA" id="ARBA00022777"/>
    </source>
</evidence>
<dbReference type="KEGG" id="awe:JG540_06025"/>
<evidence type="ECO:0000256" key="4">
    <source>
        <dbReference type="ARBA" id="ARBA00022553"/>
    </source>
</evidence>
<evidence type="ECO:0000313" key="10">
    <source>
        <dbReference type="EMBL" id="QQM66658.1"/>
    </source>
</evidence>
<dbReference type="CDD" id="cd00082">
    <property type="entry name" value="HisKA"/>
    <property type="match status" value="1"/>
</dbReference>
<keyword evidence="7" id="KW-0902">Two-component regulatory system</keyword>
<dbReference type="RefSeq" id="WP_200274748.1">
    <property type="nucleotide sequence ID" value="NZ_CP066802.1"/>
</dbReference>
<feature type="transmembrane region" description="Helical" evidence="8">
    <location>
        <begin position="52"/>
        <end position="73"/>
    </location>
</feature>
<dbReference type="SUPFAM" id="SSF55874">
    <property type="entry name" value="ATPase domain of HSP90 chaperone/DNA topoisomerase II/histidine kinase"/>
    <property type="match status" value="1"/>
</dbReference>
<keyword evidence="8" id="KW-0472">Membrane</keyword>
<protein>
    <recommendedName>
        <fullName evidence="3">histidine kinase</fullName>
        <ecNumber evidence="3">2.7.13.3</ecNumber>
    </recommendedName>
</protein>
<dbReference type="InterPro" id="IPR003594">
    <property type="entry name" value="HATPase_dom"/>
</dbReference>
<dbReference type="PROSITE" id="PS50109">
    <property type="entry name" value="HIS_KIN"/>
    <property type="match status" value="1"/>
</dbReference>
<evidence type="ECO:0000256" key="3">
    <source>
        <dbReference type="ARBA" id="ARBA00012438"/>
    </source>
</evidence>
<dbReference type="InterPro" id="IPR003661">
    <property type="entry name" value="HisK_dim/P_dom"/>
</dbReference>
<dbReference type="InterPro" id="IPR004358">
    <property type="entry name" value="Sig_transdc_His_kin-like_C"/>
</dbReference>
<evidence type="ECO:0000259" key="9">
    <source>
        <dbReference type="PROSITE" id="PS50109"/>
    </source>
</evidence>
<evidence type="ECO:0000256" key="2">
    <source>
        <dbReference type="ARBA" id="ARBA00004236"/>
    </source>
</evidence>
<dbReference type="InterPro" id="IPR050736">
    <property type="entry name" value="Sensor_HK_Regulatory"/>
</dbReference>
<dbReference type="EMBL" id="CP066802">
    <property type="protein sequence ID" value="QQM66658.1"/>
    <property type="molecule type" value="Genomic_DNA"/>
</dbReference>
<keyword evidence="8" id="KW-1133">Transmembrane helix</keyword>
<dbReference type="SMART" id="SM00388">
    <property type="entry name" value="HisKA"/>
    <property type="match status" value="1"/>
</dbReference>
<accession>A0A7T7S0W8</accession>
<gene>
    <name evidence="10" type="ORF">JG540_06025</name>
</gene>
<keyword evidence="11" id="KW-1185">Reference proteome</keyword>
<dbReference type="Proteomes" id="UP000595895">
    <property type="component" value="Chromosome"/>
</dbReference>
<dbReference type="SMART" id="SM00387">
    <property type="entry name" value="HATPase_c"/>
    <property type="match status" value="1"/>
</dbReference>
<evidence type="ECO:0000256" key="1">
    <source>
        <dbReference type="ARBA" id="ARBA00000085"/>
    </source>
</evidence>
<dbReference type="EC" id="2.7.13.3" evidence="3"/>
<evidence type="ECO:0000256" key="7">
    <source>
        <dbReference type="ARBA" id="ARBA00023012"/>
    </source>
</evidence>
<keyword evidence="4" id="KW-0597">Phosphoprotein</keyword>
<dbReference type="InterPro" id="IPR036097">
    <property type="entry name" value="HisK_dim/P_sf"/>
</dbReference>
<dbReference type="AlphaFoldDB" id="A0A7T7S0W8"/>
<feature type="transmembrane region" description="Helical" evidence="8">
    <location>
        <begin position="20"/>
        <end position="40"/>
    </location>
</feature>
<dbReference type="Gene3D" id="3.30.565.10">
    <property type="entry name" value="Histidine kinase-like ATPase, C-terminal domain"/>
    <property type="match status" value="1"/>
</dbReference>
<keyword evidence="6 10" id="KW-0418">Kinase</keyword>
<organism evidence="10 11">
    <name type="scientific">Actinomyces weissii</name>
    <dbReference type="NCBI Taxonomy" id="675090"/>
    <lineage>
        <taxon>Bacteria</taxon>
        <taxon>Bacillati</taxon>
        <taxon>Actinomycetota</taxon>
        <taxon>Actinomycetes</taxon>
        <taxon>Actinomycetales</taxon>
        <taxon>Actinomycetaceae</taxon>
        <taxon>Actinomyces</taxon>
    </lineage>
</organism>
<dbReference type="InterPro" id="IPR036890">
    <property type="entry name" value="HATPase_C_sf"/>
</dbReference>
<dbReference type="Pfam" id="PF00512">
    <property type="entry name" value="HisKA"/>
    <property type="match status" value="1"/>
</dbReference>
<dbReference type="GO" id="GO:0000155">
    <property type="term" value="F:phosphorelay sensor kinase activity"/>
    <property type="evidence" value="ECO:0007669"/>
    <property type="project" value="InterPro"/>
</dbReference>
<proteinExistence type="predicted"/>